<feature type="transmembrane region" description="Helical" evidence="6">
    <location>
        <begin position="202"/>
        <end position="222"/>
    </location>
</feature>
<feature type="transmembrane region" description="Helical" evidence="6">
    <location>
        <begin position="128"/>
        <end position="150"/>
    </location>
</feature>
<dbReference type="PANTHER" id="PTHR11101">
    <property type="entry name" value="PHOSPHATE TRANSPORTER"/>
    <property type="match status" value="1"/>
</dbReference>
<dbReference type="PANTHER" id="PTHR11101:SF80">
    <property type="entry name" value="PHOSPHATE TRANSPORTER"/>
    <property type="match status" value="1"/>
</dbReference>
<evidence type="ECO:0000256" key="5">
    <source>
        <dbReference type="ARBA" id="ARBA00023136"/>
    </source>
</evidence>
<feature type="transmembrane region" description="Helical" evidence="6">
    <location>
        <begin position="34"/>
        <end position="54"/>
    </location>
</feature>
<dbReference type="RefSeq" id="WP_162453585.1">
    <property type="nucleotide sequence ID" value="NZ_WLZY01000015.1"/>
</dbReference>
<comment type="caution">
    <text evidence="7">The sequence shown here is derived from an EMBL/GenBank/DDBJ whole genome shotgun (WGS) entry which is preliminary data.</text>
</comment>
<dbReference type="InterPro" id="IPR001204">
    <property type="entry name" value="Phos_transporter"/>
</dbReference>
<evidence type="ECO:0000256" key="3">
    <source>
        <dbReference type="ARBA" id="ARBA00022692"/>
    </source>
</evidence>
<evidence type="ECO:0000313" key="7">
    <source>
        <dbReference type="EMBL" id="NDL60870.1"/>
    </source>
</evidence>
<sequence>MAPEVLIAVAIAFAIVTGANDGGALIAPGLRVPGLSVTISLLMLTAALVAYPLLISTAVARTMLSSIVPADPDGATALAVGFLAAVSVVTALAWFGLPTSLTLAVIGGIAGGGIGAGLAVGWSTVLRVLGIGLAAPVVGMLLALLGAWVWRSLRGGTYLSTVRRAHIAAFAAQCAAYGANDGQKILVLFFAASVAGGHGVSLAWWVYLVVAVAFVVGALLGLPKVARTVGNGILSTRATHTVTAEFSAAAAVLGSAAVGTPVSMTQSIAGGLLGAGVHDSIRRVRWRVVRNLGMAWVVTLPASFGLAALAGLAVAALTS</sequence>
<feature type="transmembrane region" description="Helical" evidence="6">
    <location>
        <begin position="101"/>
        <end position="121"/>
    </location>
</feature>
<evidence type="ECO:0000313" key="8">
    <source>
        <dbReference type="Proteomes" id="UP000460435"/>
    </source>
</evidence>
<feature type="transmembrane region" description="Helical" evidence="6">
    <location>
        <begin position="292"/>
        <end position="317"/>
    </location>
</feature>
<dbReference type="GO" id="GO:0035435">
    <property type="term" value="P:phosphate ion transmembrane transport"/>
    <property type="evidence" value="ECO:0007669"/>
    <property type="project" value="TreeGrafter"/>
</dbReference>
<evidence type="ECO:0000256" key="1">
    <source>
        <dbReference type="ARBA" id="ARBA00004141"/>
    </source>
</evidence>
<dbReference type="GO" id="GO:0016020">
    <property type="term" value="C:membrane"/>
    <property type="evidence" value="ECO:0007669"/>
    <property type="project" value="UniProtKB-SubCell"/>
</dbReference>
<dbReference type="GO" id="GO:0005315">
    <property type="term" value="F:phosphate transmembrane transporter activity"/>
    <property type="evidence" value="ECO:0007669"/>
    <property type="project" value="InterPro"/>
</dbReference>
<organism evidence="7 8">
    <name type="scientific">Phytoactinopolyspora mesophila</name>
    <dbReference type="NCBI Taxonomy" id="2650750"/>
    <lineage>
        <taxon>Bacteria</taxon>
        <taxon>Bacillati</taxon>
        <taxon>Actinomycetota</taxon>
        <taxon>Actinomycetes</taxon>
        <taxon>Jiangellales</taxon>
        <taxon>Jiangellaceae</taxon>
        <taxon>Phytoactinopolyspora</taxon>
    </lineage>
</organism>
<evidence type="ECO:0000256" key="2">
    <source>
        <dbReference type="ARBA" id="ARBA00022448"/>
    </source>
</evidence>
<dbReference type="EMBL" id="WLZY01000015">
    <property type="protein sequence ID" value="NDL60870.1"/>
    <property type="molecule type" value="Genomic_DNA"/>
</dbReference>
<protein>
    <submittedName>
        <fullName evidence="7">Inorganic phosphate transporter</fullName>
    </submittedName>
</protein>
<reference evidence="7 8" key="1">
    <citation type="submission" date="2019-11" db="EMBL/GenBank/DDBJ databases">
        <authorList>
            <person name="Li X.-J."/>
            <person name="Feng X.-M."/>
        </authorList>
    </citation>
    <scope>NUCLEOTIDE SEQUENCE [LARGE SCALE GENOMIC DNA]</scope>
    <source>
        <strain evidence="7 8">XMNu-373</strain>
    </source>
</reference>
<feature type="transmembrane region" description="Helical" evidence="6">
    <location>
        <begin position="75"/>
        <end position="95"/>
    </location>
</feature>
<keyword evidence="5 6" id="KW-0472">Membrane</keyword>
<dbReference type="AlphaFoldDB" id="A0A7K3MCG0"/>
<evidence type="ECO:0000256" key="6">
    <source>
        <dbReference type="SAM" id="Phobius"/>
    </source>
</evidence>
<keyword evidence="2" id="KW-0813">Transport</keyword>
<keyword evidence="8" id="KW-1185">Reference proteome</keyword>
<evidence type="ECO:0000256" key="4">
    <source>
        <dbReference type="ARBA" id="ARBA00022989"/>
    </source>
</evidence>
<keyword evidence="3 6" id="KW-0812">Transmembrane</keyword>
<comment type="subcellular location">
    <subcellularLocation>
        <location evidence="1">Membrane</location>
        <topology evidence="1">Multi-pass membrane protein</topology>
    </subcellularLocation>
</comment>
<gene>
    <name evidence="7" type="ORF">F7O44_27725</name>
</gene>
<name>A0A7K3MCG0_9ACTN</name>
<dbReference type="Pfam" id="PF01384">
    <property type="entry name" value="PHO4"/>
    <property type="match status" value="1"/>
</dbReference>
<proteinExistence type="predicted"/>
<dbReference type="Proteomes" id="UP000460435">
    <property type="component" value="Unassembled WGS sequence"/>
</dbReference>
<keyword evidence="4 6" id="KW-1133">Transmembrane helix</keyword>
<accession>A0A7K3MCG0</accession>